<evidence type="ECO:0000259" key="1">
    <source>
        <dbReference type="SMART" id="SM00849"/>
    </source>
</evidence>
<dbReference type="Gene3D" id="3.60.15.10">
    <property type="entry name" value="Ribonuclease Z/Hydroxyacylglutathione hydrolase-like"/>
    <property type="match status" value="1"/>
</dbReference>
<dbReference type="InterPro" id="IPR001279">
    <property type="entry name" value="Metallo-B-lactamas"/>
</dbReference>
<sequence length="225" mass="24307">MKITHYGQNTLSLEMNGATILVDPFITQSKLAKDKIDIKALKADYIFLTHAHSDHMLDAEAIAKNTGATIVASFEVYQHFADKGLEAMPLNPGGTRSFDFGKVKGATAIHSSSFSEGGYGGIASGFIFMADKNVYVAGDTALTMDMKLIPEWATIDLAALPIGDVVTMGVEDAIIASDFVKCNRVLGVHYDAFPFTRIDHAEAEQKFDKAGKELLLLEVGESIDV</sequence>
<dbReference type="Proteomes" id="UP001250656">
    <property type="component" value="Unassembled WGS sequence"/>
</dbReference>
<dbReference type="SMART" id="SM00849">
    <property type="entry name" value="Lactamase_B"/>
    <property type="match status" value="1"/>
</dbReference>
<evidence type="ECO:0000313" key="2">
    <source>
        <dbReference type="EMBL" id="MDT7830543.1"/>
    </source>
</evidence>
<keyword evidence="3" id="KW-1185">Reference proteome</keyword>
<dbReference type="Pfam" id="PF12706">
    <property type="entry name" value="Lactamase_B_2"/>
    <property type="match status" value="1"/>
</dbReference>
<dbReference type="InterPro" id="IPR050114">
    <property type="entry name" value="UPF0173_UPF0282_UlaG_hydrolase"/>
</dbReference>
<dbReference type="RefSeq" id="WP_314016964.1">
    <property type="nucleotide sequence ID" value="NZ_JAVTTP010000002.1"/>
</dbReference>
<dbReference type="EMBL" id="JAVTTP010000002">
    <property type="protein sequence ID" value="MDT7830543.1"/>
    <property type="molecule type" value="Genomic_DNA"/>
</dbReference>
<dbReference type="InterPro" id="IPR036866">
    <property type="entry name" value="RibonucZ/Hydroxyglut_hydro"/>
</dbReference>
<name>A0ABU3LBE0_9FLAO</name>
<evidence type="ECO:0000313" key="3">
    <source>
        <dbReference type="Proteomes" id="UP001250656"/>
    </source>
</evidence>
<dbReference type="PANTHER" id="PTHR43546">
    <property type="entry name" value="UPF0173 METAL-DEPENDENT HYDROLASE MJ1163-RELATED"/>
    <property type="match status" value="1"/>
</dbReference>
<comment type="caution">
    <text evidence="2">The sequence shown here is derived from an EMBL/GenBank/DDBJ whole genome shotgun (WGS) entry which is preliminary data.</text>
</comment>
<feature type="domain" description="Metallo-beta-lactamase" evidence="1">
    <location>
        <begin position="7"/>
        <end position="189"/>
    </location>
</feature>
<dbReference type="CDD" id="cd06262">
    <property type="entry name" value="metallo-hydrolase-like_MBL-fold"/>
    <property type="match status" value="1"/>
</dbReference>
<protein>
    <submittedName>
        <fullName evidence="2">Metal-dependent hydrolase</fullName>
    </submittedName>
</protein>
<dbReference type="GO" id="GO:0016787">
    <property type="term" value="F:hydrolase activity"/>
    <property type="evidence" value="ECO:0007669"/>
    <property type="project" value="UniProtKB-KW"/>
</dbReference>
<gene>
    <name evidence="2" type="ORF">RQM65_17880</name>
</gene>
<accession>A0ABU3LBE0</accession>
<organism evidence="2 3">
    <name type="scientific">Pricia mediterranea</name>
    <dbReference type="NCBI Taxonomy" id="3076079"/>
    <lineage>
        <taxon>Bacteria</taxon>
        <taxon>Pseudomonadati</taxon>
        <taxon>Bacteroidota</taxon>
        <taxon>Flavobacteriia</taxon>
        <taxon>Flavobacteriales</taxon>
        <taxon>Flavobacteriaceae</taxon>
        <taxon>Pricia</taxon>
    </lineage>
</organism>
<dbReference type="PANTHER" id="PTHR43546:SF3">
    <property type="entry name" value="UPF0173 METAL-DEPENDENT HYDROLASE MJ1163"/>
    <property type="match status" value="1"/>
</dbReference>
<keyword evidence="2" id="KW-0378">Hydrolase</keyword>
<dbReference type="SUPFAM" id="SSF56281">
    <property type="entry name" value="Metallo-hydrolase/oxidoreductase"/>
    <property type="match status" value="1"/>
</dbReference>
<reference evidence="2 3" key="1">
    <citation type="submission" date="2023-09" db="EMBL/GenBank/DDBJ databases">
        <title>Novel taxa isolated from Blanes Bay.</title>
        <authorList>
            <person name="Rey-Velasco X."/>
            <person name="Lucena T."/>
        </authorList>
    </citation>
    <scope>NUCLEOTIDE SEQUENCE [LARGE SCALE GENOMIC DNA]</scope>
    <source>
        <strain evidence="2 3">S334</strain>
    </source>
</reference>
<proteinExistence type="predicted"/>
<dbReference type="NCBIfam" id="NF001911">
    <property type="entry name" value="PRK00685.1"/>
    <property type="match status" value="1"/>
</dbReference>